<evidence type="ECO:0000256" key="1">
    <source>
        <dbReference type="SAM" id="Coils"/>
    </source>
</evidence>
<dbReference type="InterPro" id="IPR036187">
    <property type="entry name" value="DNA_mismatch_repair_MutS_sf"/>
</dbReference>
<dbReference type="SUPFAM" id="SSF48334">
    <property type="entry name" value="DNA repair protein MutS, domain III"/>
    <property type="match status" value="1"/>
</dbReference>
<feature type="coiled-coil region" evidence="1">
    <location>
        <begin position="142"/>
        <end position="169"/>
    </location>
</feature>
<sequence length="184" mass="21537">MDLLGWRRVVTALANHACSPITQDQCRQLKPEIDFDCAQTLLEETAEMVALLGSLDSFPMDRFEDISPIFRDAEEQKMIEPGQCLSLIKLLRLCRNLCRERDKKIAYPHLHAWLERLDPLKEFLDELARCVDDEGNIRENATPELRQAIRNTETAKNKLEERLQRLFKTERIHEALQDSYITER</sequence>
<organism evidence="2">
    <name type="scientific">marine metagenome</name>
    <dbReference type="NCBI Taxonomy" id="408172"/>
    <lineage>
        <taxon>unclassified sequences</taxon>
        <taxon>metagenomes</taxon>
        <taxon>ecological metagenomes</taxon>
    </lineage>
</organism>
<accession>A0A383ELX6</accession>
<evidence type="ECO:0000313" key="2">
    <source>
        <dbReference type="EMBL" id="SVE57275.1"/>
    </source>
</evidence>
<feature type="non-terminal residue" evidence="2">
    <location>
        <position position="184"/>
    </location>
</feature>
<keyword evidence="1" id="KW-0175">Coiled coil</keyword>
<proteinExistence type="predicted"/>
<protein>
    <submittedName>
        <fullName evidence="2">Uncharacterized protein</fullName>
    </submittedName>
</protein>
<gene>
    <name evidence="2" type="ORF">METZ01_LOCUS510129</name>
</gene>
<dbReference type="AlphaFoldDB" id="A0A383ELX6"/>
<name>A0A383ELX6_9ZZZZ</name>
<dbReference type="EMBL" id="UINC01226689">
    <property type="protein sequence ID" value="SVE57275.1"/>
    <property type="molecule type" value="Genomic_DNA"/>
</dbReference>
<reference evidence="2" key="1">
    <citation type="submission" date="2018-05" db="EMBL/GenBank/DDBJ databases">
        <authorList>
            <person name="Lanie J.A."/>
            <person name="Ng W.-L."/>
            <person name="Kazmierczak K.M."/>
            <person name="Andrzejewski T.M."/>
            <person name="Davidsen T.M."/>
            <person name="Wayne K.J."/>
            <person name="Tettelin H."/>
            <person name="Glass J.I."/>
            <person name="Rusch D."/>
            <person name="Podicherti R."/>
            <person name="Tsui H.-C.T."/>
            <person name="Winkler M.E."/>
        </authorList>
    </citation>
    <scope>NUCLEOTIDE SEQUENCE</scope>
</reference>